<dbReference type="HOGENOM" id="CLU_1093082_0_0_6"/>
<dbReference type="Proteomes" id="UP000009282">
    <property type="component" value="Chromosome"/>
</dbReference>
<dbReference type="STRING" id="1085623.GNIT_0285"/>
<dbReference type="EMBL" id="CP003060">
    <property type="protein sequence ID" value="AEP28439.1"/>
    <property type="molecule type" value="Genomic_DNA"/>
</dbReference>
<evidence type="ECO:0000313" key="1">
    <source>
        <dbReference type="EMBL" id="AEP28439.1"/>
    </source>
</evidence>
<dbReference type="OrthoDB" id="9842794at2"/>
<proteinExistence type="predicted"/>
<protein>
    <submittedName>
        <fullName evidence="1">Uncharacterized protein</fullName>
    </submittedName>
</protein>
<organism evidence="1 2">
    <name type="scientific">Glaciecola nitratireducens (strain JCM 12485 / KCTC 12276 / FR1064)</name>
    <dbReference type="NCBI Taxonomy" id="1085623"/>
    <lineage>
        <taxon>Bacteria</taxon>
        <taxon>Pseudomonadati</taxon>
        <taxon>Pseudomonadota</taxon>
        <taxon>Gammaproteobacteria</taxon>
        <taxon>Alteromonadales</taxon>
        <taxon>Alteromonadaceae</taxon>
        <taxon>Brumicola</taxon>
    </lineage>
</organism>
<sequence length="254" mass="29705">MLAMHFDRRWLDMLLKTHKKTFSGSCQNVDYEAKVVIPEYKHKVANYFADIINGNIDDYCRRAELPLVYDNYGVEIEFKTPTQLDVHEEDQILKPSIKELLQKVGPVTFKNAYFSAQLREVYQRNSFPHLNFHIDRNVSMPTRFSIYTRDPFDEEQRFPRESSTLFIASAVGYLQAVREGLIDPNKTKGIHQSFEIFRKMNIEGLIGELIIEQRWDRPYGVGELSMLDNATEMHSSYERICATKGYRIGVRYVA</sequence>
<dbReference type="RefSeq" id="WP_014107318.1">
    <property type="nucleotide sequence ID" value="NC_016041.1"/>
</dbReference>
<name>G4QF95_GLANF</name>
<evidence type="ECO:0000313" key="2">
    <source>
        <dbReference type="Proteomes" id="UP000009282"/>
    </source>
</evidence>
<keyword evidence="2" id="KW-1185">Reference proteome</keyword>
<accession>G4QF95</accession>
<reference evidence="1 2" key="1">
    <citation type="journal article" date="2011" name="J. Bacteriol.">
        <title>Complete genome sequence of seawater bacterium Glaciecola nitratireducens FR1064T.</title>
        <authorList>
            <person name="Bian F."/>
            <person name="Qin Q.L."/>
            <person name="Xie B.B."/>
            <person name="Shu Y.L."/>
            <person name="Zhang X.Y."/>
            <person name="Yu Y."/>
            <person name="Chen B."/>
            <person name="Chen X.L."/>
            <person name="Zhou B.C."/>
            <person name="Zhang Y.Z."/>
        </authorList>
    </citation>
    <scope>NUCLEOTIDE SEQUENCE [LARGE SCALE GENOMIC DNA]</scope>
    <source>
        <strain evidence="2">JCM 12485 / KCTC 12276 / FR1064</strain>
    </source>
</reference>
<dbReference type="KEGG" id="gni:GNIT_0285"/>
<gene>
    <name evidence="1" type="ordered locus">GNIT_0285</name>
</gene>
<dbReference type="AlphaFoldDB" id="G4QF95"/>